<dbReference type="EMBL" id="JAQHRD010000007">
    <property type="protein sequence ID" value="KAJ6438827.1"/>
    <property type="molecule type" value="Genomic_DNA"/>
</dbReference>
<sequence>MCHPDDIADGVELGHIEQVNEHLWATDMEATLAMVQGITGISARDVWRMSGRGAAEASCPFEAIASWLYGLYKSRLTPAFEIGSLAFLRSQGHQALLEHLDKTGVLYSAATEDASTPTISARLFLPQKSVIRLRKRERRCPSPPDSTPEPDVDLGLVDPERGSGSATARAASRALQQPGSEDADEVMADFFAFWELVVQDFGKQGGMPGLRSGNTVIDERNFALGQWK</sequence>
<evidence type="ECO:0000313" key="5">
    <source>
        <dbReference type="EMBL" id="KAJ6438827.1"/>
    </source>
</evidence>
<gene>
    <name evidence="5" type="ORF">O9K51_08228</name>
</gene>
<dbReference type="InterPro" id="IPR029044">
    <property type="entry name" value="Nucleotide-diphossugar_trans"/>
</dbReference>
<evidence type="ECO:0000313" key="6">
    <source>
        <dbReference type="Proteomes" id="UP001163105"/>
    </source>
</evidence>
<comment type="similarity">
    <text evidence="1">Belongs to the glycosyltransferase 15 family.</text>
</comment>
<feature type="region of interest" description="Disordered" evidence="4">
    <location>
        <begin position="135"/>
        <end position="179"/>
    </location>
</feature>
<proteinExistence type="inferred from homology"/>
<name>A0AB34FK47_9HYPO</name>
<dbReference type="SUPFAM" id="SSF53448">
    <property type="entry name" value="Nucleotide-diphospho-sugar transferases"/>
    <property type="match status" value="1"/>
</dbReference>
<protein>
    <submittedName>
        <fullName evidence="5">Glycosyltransferase family 15</fullName>
    </submittedName>
</protein>
<dbReference type="Gene3D" id="3.90.550.10">
    <property type="entry name" value="Spore Coat Polysaccharide Biosynthesis Protein SpsA, Chain A"/>
    <property type="match status" value="1"/>
</dbReference>
<keyword evidence="3" id="KW-0808">Transferase</keyword>
<dbReference type="AlphaFoldDB" id="A0AB34FK47"/>
<dbReference type="GO" id="GO:0016020">
    <property type="term" value="C:membrane"/>
    <property type="evidence" value="ECO:0007669"/>
    <property type="project" value="InterPro"/>
</dbReference>
<reference evidence="5" key="1">
    <citation type="submission" date="2023-01" db="EMBL/GenBank/DDBJ databases">
        <title>The growth and conidiation of Purpureocillium lavendulum are regulated by nitrogen source and histone H3K14 acetylation.</title>
        <authorList>
            <person name="Tang P."/>
            <person name="Han J."/>
            <person name="Zhang C."/>
            <person name="Tang P."/>
            <person name="Qi F."/>
            <person name="Zhang K."/>
            <person name="Liang L."/>
        </authorList>
    </citation>
    <scope>NUCLEOTIDE SEQUENCE</scope>
    <source>
        <strain evidence="5">YMF1.00683</strain>
    </source>
</reference>
<comment type="caution">
    <text evidence="5">The sequence shown here is derived from an EMBL/GenBank/DDBJ whole genome shotgun (WGS) entry which is preliminary data.</text>
</comment>
<evidence type="ECO:0000256" key="1">
    <source>
        <dbReference type="ARBA" id="ARBA00007677"/>
    </source>
</evidence>
<accession>A0AB34FK47</accession>
<dbReference type="Pfam" id="PF01793">
    <property type="entry name" value="Glyco_transf_15"/>
    <property type="match status" value="1"/>
</dbReference>
<organism evidence="5 6">
    <name type="scientific">Purpureocillium lavendulum</name>
    <dbReference type="NCBI Taxonomy" id="1247861"/>
    <lineage>
        <taxon>Eukaryota</taxon>
        <taxon>Fungi</taxon>
        <taxon>Dikarya</taxon>
        <taxon>Ascomycota</taxon>
        <taxon>Pezizomycotina</taxon>
        <taxon>Sordariomycetes</taxon>
        <taxon>Hypocreomycetidae</taxon>
        <taxon>Hypocreales</taxon>
        <taxon>Ophiocordycipitaceae</taxon>
        <taxon>Purpureocillium</taxon>
    </lineage>
</organism>
<keyword evidence="6" id="KW-1185">Reference proteome</keyword>
<feature type="compositionally biased region" description="Low complexity" evidence="4">
    <location>
        <begin position="162"/>
        <end position="174"/>
    </location>
</feature>
<dbReference type="Proteomes" id="UP001163105">
    <property type="component" value="Unassembled WGS sequence"/>
</dbReference>
<dbReference type="InterPro" id="IPR002685">
    <property type="entry name" value="Glyco_trans_15"/>
</dbReference>
<keyword evidence="2" id="KW-0328">Glycosyltransferase</keyword>
<evidence type="ECO:0000256" key="2">
    <source>
        <dbReference type="ARBA" id="ARBA00022676"/>
    </source>
</evidence>
<dbReference type="GO" id="GO:0000030">
    <property type="term" value="F:mannosyltransferase activity"/>
    <property type="evidence" value="ECO:0007669"/>
    <property type="project" value="InterPro"/>
</dbReference>
<evidence type="ECO:0000256" key="3">
    <source>
        <dbReference type="ARBA" id="ARBA00022679"/>
    </source>
</evidence>
<evidence type="ECO:0000256" key="4">
    <source>
        <dbReference type="SAM" id="MobiDB-lite"/>
    </source>
</evidence>